<evidence type="ECO:0000313" key="13">
    <source>
        <dbReference type="WBParaSite" id="nRc.2.0.1.t04988-RA"/>
    </source>
</evidence>
<dbReference type="GO" id="GO:0042276">
    <property type="term" value="P:error-prone translesion synthesis"/>
    <property type="evidence" value="ECO:0007669"/>
    <property type="project" value="TreeGrafter"/>
</dbReference>
<dbReference type="Gene3D" id="3.30.1490.100">
    <property type="entry name" value="DNA polymerase, Y-family, little finger domain"/>
    <property type="match status" value="1"/>
</dbReference>
<dbReference type="InterPro" id="IPR043502">
    <property type="entry name" value="DNA/RNA_pol_sf"/>
</dbReference>
<dbReference type="Gene3D" id="3.40.1170.60">
    <property type="match status" value="1"/>
</dbReference>
<dbReference type="PIRSF" id="PIRSF036603">
    <property type="entry name" value="DPol_eta"/>
    <property type="match status" value="1"/>
</dbReference>
<dbReference type="GO" id="GO:0046872">
    <property type="term" value="F:metal ion binding"/>
    <property type="evidence" value="ECO:0007669"/>
    <property type="project" value="UniProtKB-KW"/>
</dbReference>
<evidence type="ECO:0000313" key="12">
    <source>
        <dbReference type="Proteomes" id="UP000887565"/>
    </source>
</evidence>
<dbReference type="InterPro" id="IPR017961">
    <property type="entry name" value="DNA_pol_Y-fam_little_finger"/>
</dbReference>
<dbReference type="InterPro" id="IPR001126">
    <property type="entry name" value="UmuC"/>
</dbReference>
<keyword evidence="5" id="KW-0227">DNA damage</keyword>
<keyword evidence="4" id="KW-0479">Metal-binding</keyword>
<comment type="subcellular location">
    <subcellularLocation>
        <location evidence="1">Nucleus</location>
    </subcellularLocation>
</comment>
<evidence type="ECO:0000256" key="3">
    <source>
        <dbReference type="ARBA" id="ARBA00022695"/>
    </source>
</evidence>
<name>A0A915HSU0_ROMCU</name>
<evidence type="ECO:0000256" key="6">
    <source>
        <dbReference type="ARBA" id="ARBA00022842"/>
    </source>
</evidence>
<protein>
    <recommendedName>
        <fullName evidence="9">DNA polymerase eta</fullName>
    </recommendedName>
</protein>
<dbReference type="Proteomes" id="UP000887565">
    <property type="component" value="Unplaced"/>
</dbReference>
<dbReference type="WBParaSite" id="nRc.2.0.1.t04988-RA">
    <property type="protein sequence ID" value="nRc.2.0.1.t04988-RA"/>
    <property type="gene ID" value="nRc.2.0.1.g04988"/>
</dbReference>
<dbReference type="GO" id="GO:0009314">
    <property type="term" value="P:response to radiation"/>
    <property type="evidence" value="ECO:0007669"/>
    <property type="project" value="TreeGrafter"/>
</dbReference>
<evidence type="ECO:0000256" key="10">
    <source>
        <dbReference type="SAM" id="MobiDB-lite"/>
    </source>
</evidence>
<keyword evidence="12" id="KW-1185">Reference proteome</keyword>
<dbReference type="InterPro" id="IPR052230">
    <property type="entry name" value="DNA_polymerase_eta"/>
</dbReference>
<feature type="compositionally biased region" description="Polar residues" evidence="10">
    <location>
        <begin position="632"/>
        <end position="654"/>
    </location>
</feature>
<dbReference type="SUPFAM" id="SSF56672">
    <property type="entry name" value="DNA/RNA polymerases"/>
    <property type="match status" value="1"/>
</dbReference>
<dbReference type="Gene3D" id="3.30.70.270">
    <property type="match status" value="1"/>
</dbReference>
<keyword evidence="3" id="KW-0548">Nucleotidyltransferase</keyword>
<feature type="domain" description="UmuC" evidence="11">
    <location>
        <begin position="10"/>
        <end position="250"/>
    </location>
</feature>
<evidence type="ECO:0000256" key="1">
    <source>
        <dbReference type="ARBA" id="ARBA00004123"/>
    </source>
</evidence>
<dbReference type="PANTHER" id="PTHR45873">
    <property type="entry name" value="DNA POLYMERASE ETA"/>
    <property type="match status" value="1"/>
</dbReference>
<dbReference type="InterPro" id="IPR043128">
    <property type="entry name" value="Rev_trsase/Diguanyl_cyclase"/>
</dbReference>
<dbReference type="Pfam" id="PF11799">
    <property type="entry name" value="IMS_C"/>
    <property type="match status" value="1"/>
</dbReference>
<dbReference type="SUPFAM" id="SSF100879">
    <property type="entry name" value="Lesion bypass DNA polymerase (Y-family), little finger domain"/>
    <property type="match status" value="1"/>
</dbReference>
<evidence type="ECO:0000256" key="8">
    <source>
        <dbReference type="ARBA" id="ARBA00023242"/>
    </source>
</evidence>
<keyword evidence="8" id="KW-0539">Nucleus</keyword>
<dbReference type="AlphaFoldDB" id="A0A915HSU0"/>
<dbReference type="GO" id="GO:0003684">
    <property type="term" value="F:damaged DNA binding"/>
    <property type="evidence" value="ECO:0007669"/>
    <property type="project" value="InterPro"/>
</dbReference>
<sequence>MNAGVNNRVIALIDMDCFYVQVEQRENPRLWNRPVAVVQYNAFRTGKGGIIAVSYEARSSGVKRGMMTDEAKTICPELELVTAPGQRQKPDLTKYRQASEEFFKILCSFENVVVEKASIDEAYLDLTKAVESELEFLEPDSMMKILNDETSHFPTSYSADSTQNLKALLENCQLNDENLKLLWGAKLIEYMRKRILEETQFHSSAGISYNKTLAKLVCSFNKPKKQTILLPSMLDSVFKTTPLQKVRFLGGKLGDRLVNEFNLTTMSDLRDFSFSKLKDELDESTACVNFSRYYDPCRIWLNNLSRGIDDELVSARQIPKSIACGKNFPGINSLRSKSQVSHWLRLLAEELEERLTADQSANKRSPRTLTVSLTLDGGSGRQSLSRQTPLSFYDANGLVKISNRLLNEFNTADKSSEEWKPSILHLSLTASSKQITSFFKKNFDDSSLSTTLIDVDKNSDSNDIEDIFLVGKKDKNHGIVDLEPSTSVENKATLDDESRSSSNSHSFFRTLLQNRTRNMVQKPTAIEEKPQLDFAQEFLSSKVDSPNSKFKDQYLNDKPSTSRFTKIFDNRNTAKSDARSSTSSLLFEKDMHGVTACPENRDDIDPEVWRNLTPELRFEINNFYRRKKNEQQKSGDAGSQYSDTNKSKTVASKNTNKKLTRTSHKVTTTKKSPAEKKKKMNSEKNNVTLFSYYDKL</sequence>
<feature type="compositionally biased region" description="Basic residues" evidence="10">
    <location>
        <begin position="655"/>
        <end position="668"/>
    </location>
</feature>
<dbReference type="OMA" id="MCKASST"/>
<dbReference type="PANTHER" id="PTHR45873:SF1">
    <property type="entry name" value="DNA POLYMERASE ETA"/>
    <property type="match status" value="1"/>
</dbReference>
<evidence type="ECO:0000256" key="2">
    <source>
        <dbReference type="ARBA" id="ARBA00022679"/>
    </source>
</evidence>
<evidence type="ECO:0000256" key="4">
    <source>
        <dbReference type="ARBA" id="ARBA00022723"/>
    </source>
</evidence>
<dbReference type="FunFam" id="3.40.1170.60:FF:000003">
    <property type="entry name" value="DNA polymerase eta"/>
    <property type="match status" value="1"/>
</dbReference>
<dbReference type="Pfam" id="PF21704">
    <property type="entry name" value="POLH-Rev1_HhH"/>
    <property type="match status" value="1"/>
</dbReference>
<dbReference type="Pfam" id="PF00817">
    <property type="entry name" value="IMS"/>
    <property type="match status" value="1"/>
</dbReference>
<evidence type="ECO:0000256" key="5">
    <source>
        <dbReference type="ARBA" id="ARBA00022763"/>
    </source>
</evidence>
<evidence type="ECO:0000259" key="11">
    <source>
        <dbReference type="PROSITE" id="PS50173"/>
    </source>
</evidence>
<dbReference type="GO" id="GO:0035861">
    <property type="term" value="C:site of double-strand break"/>
    <property type="evidence" value="ECO:0007669"/>
    <property type="project" value="TreeGrafter"/>
</dbReference>
<dbReference type="InterPro" id="IPR036775">
    <property type="entry name" value="DNA_pol_Y-fam_lit_finger_sf"/>
</dbReference>
<proteinExistence type="predicted"/>
<dbReference type="PROSITE" id="PS50173">
    <property type="entry name" value="UMUC"/>
    <property type="match status" value="1"/>
</dbReference>
<keyword evidence="2" id="KW-0808">Transferase</keyword>
<reference evidence="13" key="1">
    <citation type="submission" date="2022-11" db="UniProtKB">
        <authorList>
            <consortium name="WormBaseParasite"/>
        </authorList>
    </citation>
    <scope>IDENTIFICATION</scope>
</reference>
<dbReference type="GO" id="GO:0006281">
    <property type="term" value="P:DNA repair"/>
    <property type="evidence" value="ECO:0007669"/>
    <property type="project" value="UniProtKB-KW"/>
</dbReference>
<evidence type="ECO:0000256" key="9">
    <source>
        <dbReference type="ARBA" id="ARBA00044975"/>
    </source>
</evidence>
<dbReference type="GO" id="GO:0005657">
    <property type="term" value="C:replication fork"/>
    <property type="evidence" value="ECO:0007669"/>
    <property type="project" value="TreeGrafter"/>
</dbReference>
<dbReference type="GO" id="GO:0003887">
    <property type="term" value="F:DNA-directed DNA polymerase activity"/>
    <property type="evidence" value="ECO:0007669"/>
    <property type="project" value="TreeGrafter"/>
</dbReference>
<dbReference type="FunFam" id="3.30.1490.100:FF:000007">
    <property type="entry name" value="DNA polymerase eta"/>
    <property type="match status" value="1"/>
</dbReference>
<organism evidence="12 13">
    <name type="scientific">Romanomermis culicivorax</name>
    <name type="common">Nematode worm</name>
    <dbReference type="NCBI Taxonomy" id="13658"/>
    <lineage>
        <taxon>Eukaryota</taxon>
        <taxon>Metazoa</taxon>
        <taxon>Ecdysozoa</taxon>
        <taxon>Nematoda</taxon>
        <taxon>Enoplea</taxon>
        <taxon>Dorylaimia</taxon>
        <taxon>Mermithida</taxon>
        <taxon>Mermithoidea</taxon>
        <taxon>Mermithidae</taxon>
        <taxon>Romanomermis</taxon>
    </lineage>
</organism>
<keyword evidence="6" id="KW-0460">Magnesium</keyword>
<accession>A0A915HSU0</accession>
<keyword evidence="7" id="KW-0234">DNA repair</keyword>
<dbReference type="Gene3D" id="1.10.150.20">
    <property type="entry name" value="5' to 3' exonuclease, C-terminal subdomain"/>
    <property type="match status" value="1"/>
</dbReference>
<feature type="region of interest" description="Disordered" evidence="10">
    <location>
        <begin position="627"/>
        <end position="685"/>
    </location>
</feature>
<evidence type="ECO:0000256" key="7">
    <source>
        <dbReference type="ARBA" id="ARBA00023204"/>
    </source>
</evidence>
<dbReference type="GO" id="GO:0005634">
    <property type="term" value="C:nucleus"/>
    <property type="evidence" value="ECO:0007669"/>
    <property type="project" value="UniProtKB-SubCell"/>
</dbReference>